<gene>
    <name evidence="2" type="ORF">CMV_022553</name>
</gene>
<organism evidence="2 3">
    <name type="scientific">Castanea mollissima</name>
    <name type="common">Chinese chestnut</name>
    <dbReference type="NCBI Taxonomy" id="60419"/>
    <lineage>
        <taxon>Eukaryota</taxon>
        <taxon>Viridiplantae</taxon>
        <taxon>Streptophyta</taxon>
        <taxon>Embryophyta</taxon>
        <taxon>Tracheophyta</taxon>
        <taxon>Spermatophyta</taxon>
        <taxon>Magnoliopsida</taxon>
        <taxon>eudicotyledons</taxon>
        <taxon>Gunneridae</taxon>
        <taxon>Pentapetalae</taxon>
        <taxon>rosids</taxon>
        <taxon>fabids</taxon>
        <taxon>Fagales</taxon>
        <taxon>Fagaceae</taxon>
        <taxon>Castanea</taxon>
    </lineage>
</organism>
<accession>A0A8J4VK59</accession>
<reference evidence="2" key="1">
    <citation type="submission" date="2020-03" db="EMBL/GenBank/DDBJ databases">
        <title>Castanea mollissima Vanexum genome sequencing.</title>
        <authorList>
            <person name="Staton M."/>
        </authorList>
    </citation>
    <scope>NUCLEOTIDE SEQUENCE</scope>
    <source>
        <tissue evidence="2">Leaf</tissue>
    </source>
</reference>
<evidence type="ECO:0000313" key="2">
    <source>
        <dbReference type="EMBL" id="KAF3951836.1"/>
    </source>
</evidence>
<protein>
    <recommendedName>
        <fullName evidence="1">DUF6469 domain-containing protein</fullName>
    </recommendedName>
</protein>
<dbReference type="Pfam" id="PF20073">
    <property type="entry name" value="DUF6469"/>
    <property type="match status" value="1"/>
</dbReference>
<sequence>MTEKTELKKDESQDRGLIGLLSWSIKGVLNVLFNNNSEQETKIMESTVEKTETKIMEAMVEKTETKIMEAMVEKTEVKKEEIPGRNLVDLVFSWSLKDVLNEDLHKHQVRKIPETFSSTTEYLTSFCDPLVVETHADLLSSMSTISQAHTRAIFSVRQTVKCEPPKDLLYHVTLESVKIFENHGARYEPEVRDIIAITDVRPKCIDDLERPNRSYLVAFVLSVRHEIFLTILSSKPILFEHDKNKTLYVVPLINMTTNIRIWRALNSKLEGGNLNIIQNVLQSSSMDATNCTACLIEEDCSAAFAAIRSRICSSDLNGSQKDAVLSCLVTRECNHQNTVKLIWGPPGTGKTKTVAASKECDRIT</sequence>
<dbReference type="InterPro" id="IPR045529">
    <property type="entry name" value="DUF6469"/>
</dbReference>
<dbReference type="Gene3D" id="3.40.50.300">
    <property type="entry name" value="P-loop containing nucleotide triphosphate hydrolases"/>
    <property type="match status" value="1"/>
</dbReference>
<dbReference type="EMBL" id="JRKL02004760">
    <property type="protein sequence ID" value="KAF3951836.1"/>
    <property type="molecule type" value="Genomic_DNA"/>
</dbReference>
<keyword evidence="3" id="KW-1185">Reference proteome</keyword>
<evidence type="ECO:0000313" key="3">
    <source>
        <dbReference type="Proteomes" id="UP000737018"/>
    </source>
</evidence>
<dbReference type="Gene3D" id="2.40.30.270">
    <property type="match status" value="1"/>
</dbReference>
<proteinExistence type="predicted"/>
<evidence type="ECO:0000259" key="1">
    <source>
        <dbReference type="Pfam" id="PF20073"/>
    </source>
</evidence>
<comment type="caution">
    <text evidence="2">The sequence shown here is derived from an EMBL/GenBank/DDBJ whole genome shotgun (WGS) entry which is preliminary data.</text>
</comment>
<dbReference type="OrthoDB" id="3156807at2759"/>
<dbReference type="PANTHER" id="PTHR10887:SF522">
    <property type="entry name" value="P-LOOP CONTAINING NUCLEOSIDE TRIPHOSPHATE HYDROLASES SUPERFAMILY PROTEIN"/>
    <property type="match status" value="1"/>
</dbReference>
<dbReference type="InterPro" id="IPR045055">
    <property type="entry name" value="DNA2/NAM7-like"/>
</dbReference>
<feature type="domain" description="DUF6469" evidence="1">
    <location>
        <begin position="161"/>
        <end position="267"/>
    </location>
</feature>
<name>A0A8J4VK59_9ROSI</name>
<dbReference type="SUPFAM" id="SSF52540">
    <property type="entry name" value="P-loop containing nucleoside triphosphate hydrolases"/>
    <property type="match status" value="1"/>
</dbReference>
<dbReference type="PANTHER" id="PTHR10887">
    <property type="entry name" value="DNA2/NAM7 HELICASE FAMILY"/>
    <property type="match status" value="1"/>
</dbReference>
<dbReference type="Proteomes" id="UP000737018">
    <property type="component" value="Unassembled WGS sequence"/>
</dbReference>
<dbReference type="InterPro" id="IPR027417">
    <property type="entry name" value="P-loop_NTPase"/>
</dbReference>
<dbReference type="AlphaFoldDB" id="A0A8J4VK59"/>